<gene>
    <name evidence="1" type="ORF">BV22DRAFT_1125187</name>
</gene>
<proteinExistence type="predicted"/>
<evidence type="ECO:0000313" key="1">
    <source>
        <dbReference type="EMBL" id="KAH7930018.1"/>
    </source>
</evidence>
<organism evidence="1 2">
    <name type="scientific">Leucogyrophana mollusca</name>
    <dbReference type="NCBI Taxonomy" id="85980"/>
    <lineage>
        <taxon>Eukaryota</taxon>
        <taxon>Fungi</taxon>
        <taxon>Dikarya</taxon>
        <taxon>Basidiomycota</taxon>
        <taxon>Agaricomycotina</taxon>
        <taxon>Agaricomycetes</taxon>
        <taxon>Agaricomycetidae</taxon>
        <taxon>Boletales</taxon>
        <taxon>Boletales incertae sedis</taxon>
        <taxon>Leucogyrophana</taxon>
    </lineage>
</organism>
<dbReference type="Proteomes" id="UP000790709">
    <property type="component" value="Unassembled WGS sequence"/>
</dbReference>
<reference evidence="1" key="1">
    <citation type="journal article" date="2021" name="New Phytol.">
        <title>Evolutionary innovations through gain and loss of genes in the ectomycorrhizal Boletales.</title>
        <authorList>
            <person name="Wu G."/>
            <person name="Miyauchi S."/>
            <person name="Morin E."/>
            <person name="Kuo A."/>
            <person name="Drula E."/>
            <person name="Varga T."/>
            <person name="Kohler A."/>
            <person name="Feng B."/>
            <person name="Cao Y."/>
            <person name="Lipzen A."/>
            <person name="Daum C."/>
            <person name="Hundley H."/>
            <person name="Pangilinan J."/>
            <person name="Johnson J."/>
            <person name="Barry K."/>
            <person name="LaButti K."/>
            <person name="Ng V."/>
            <person name="Ahrendt S."/>
            <person name="Min B."/>
            <person name="Choi I.G."/>
            <person name="Park H."/>
            <person name="Plett J.M."/>
            <person name="Magnuson J."/>
            <person name="Spatafora J.W."/>
            <person name="Nagy L.G."/>
            <person name="Henrissat B."/>
            <person name="Grigoriev I.V."/>
            <person name="Yang Z.L."/>
            <person name="Xu J."/>
            <person name="Martin F.M."/>
        </authorList>
    </citation>
    <scope>NUCLEOTIDE SEQUENCE</scope>
    <source>
        <strain evidence="1">KUC20120723A-06</strain>
    </source>
</reference>
<keyword evidence="2" id="KW-1185">Reference proteome</keyword>
<accession>A0ACB8BXP1</accession>
<sequence length="82" mass="8944">MLRDGTVAFFATMAIIIPTVVLLLVAHGAFALTLNPWFNAILSSAGCRLIINMQRLSLKSEGQIQTVPVLTSHIVIDVMEYS</sequence>
<evidence type="ECO:0000313" key="2">
    <source>
        <dbReference type="Proteomes" id="UP000790709"/>
    </source>
</evidence>
<comment type="caution">
    <text evidence="1">The sequence shown here is derived from an EMBL/GenBank/DDBJ whole genome shotgun (WGS) entry which is preliminary data.</text>
</comment>
<name>A0ACB8BXP1_9AGAM</name>
<protein>
    <submittedName>
        <fullName evidence="1">Uncharacterized protein</fullName>
    </submittedName>
</protein>
<dbReference type="EMBL" id="MU266335">
    <property type="protein sequence ID" value="KAH7930018.1"/>
    <property type="molecule type" value="Genomic_DNA"/>
</dbReference>